<dbReference type="PROSITE" id="PS50026">
    <property type="entry name" value="EGF_3"/>
    <property type="match status" value="4"/>
</dbReference>
<evidence type="ECO:0000313" key="5">
    <source>
        <dbReference type="Proteomes" id="UP000816034"/>
    </source>
</evidence>
<comment type="caution">
    <text evidence="1">Lacks conserved residue(s) required for the propagation of feature annotation.</text>
</comment>
<dbReference type="Proteomes" id="UP000816034">
    <property type="component" value="Unassembled WGS sequence"/>
</dbReference>
<reference evidence="4 5" key="1">
    <citation type="journal article" date="2018" name="BMC Genomics">
        <title>The genome of Naegleria lovaniensis, the basis for a comparative approach to unravel pathogenicity factors of the human pathogenic amoeba N. fowleri.</title>
        <authorList>
            <person name="Liechti N."/>
            <person name="Schurch N."/>
            <person name="Bruggmann R."/>
            <person name="Wittwer M."/>
        </authorList>
    </citation>
    <scope>NUCLEOTIDE SEQUENCE [LARGE SCALE GENOMIC DNA]</scope>
    <source>
        <strain evidence="4 5">ATCC 30569</strain>
    </source>
</reference>
<dbReference type="SUPFAM" id="SSF63829">
    <property type="entry name" value="Calcium-dependent phosphotriesterase"/>
    <property type="match status" value="1"/>
</dbReference>
<dbReference type="PROSITE" id="PS01186">
    <property type="entry name" value="EGF_2"/>
    <property type="match status" value="5"/>
</dbReference>
<dbReference type="InterPro" id="IPR002859">
    <property type="entry name" value="PKD/REJ-like"/>
</dbReference>
<keyword evidence="1" id="KW-0245">EGF-like domain</keyword>
<dbReference type="Pfam" id="PF02010">
    <property type="entry name" value="REJ"/>
    <property type="match status" value="1"/>
</dbReference>
<gene>
    <name evidence="4" type="ORF">C9374_005657</name>
</gene>
<dbReference type="InterPro" id="IPR000742">
    <property type="entry name" value="EGF"/>
</dbReference>
<evidence type="ECO:0000256" key="1">
    <source>
        <dbReference type="PROSITE-ProRule" id="PRU00076"/>
    </source>
</evidence>
<dbReference type="Gene3D" id="2.120.10.30">
    <property type="entry name" value="TolB, C-terminal domain"/>
    <property type="match status" value="9"/>
</dbReference>
<dbReference type="InterPro" id="IPR056822">
    <property type="entry name" value="TEN_NHL"/>
</dbReference>
<dbReference type="Gene3D" id="2.10.25.10">
    <property type="entry name" value="Laminin"/>
    <property type="match status" value="5"/>
</dbReference>
<feature type="domain" description="EGF-like" evidence="3">
    <location>
        <begin position="1314"/>
        <end position="1353"/>
    </location>
</feature>
<feature type="disulfide bond" evidence="1">
    <location>
        <begin position="1219"/>
        <end position="1228"/>
    </location>
</feature>
<accession>A0AA88GKH8</accession>
<dbReference type="Pfam" id="PF25021">
    <property type="entry name" value="TEN_NHL"/>
    <property type="match status" value="3"/>
</dbReference>
<dbReference type="InterPro" id="IPR011042">
    <property type="entry name" value="6-blade_b-propeller_TolB-like"/>
</dbReference>
<comment type="caution">
    <text evidence="4">The sequence shown here is derived from an EMBL/GenBank/DDBJ whole genome shotgun (WGS) entry which is preliminary data.</text>
</comment>
<dbReference type="Pfam" id="PF23106">
    <property type="entry name" value="EGF_Teneurin"/>
    <property type="match status" value="1"/>
</dbReference>
<dbReference type="CDD" id="cd00054">
    <property type="entry name" value="EGF_CA"/>
    <property type="match status" value="1"/>
</dbReference>
<keyword evidence="5" id="KW-1185">Reference proteome</keyword>
<dbReference type="SMART" id="SM00181">
    <property type="entry name" value="EGF"/>
    <property type="match status" value="9"/>
</dbReference>
<dbReference type="PANTHER" id="PTHR46388">
    <property type="entry name" value="NHL REPEAT-CONTAINING PROTEIN 2"/>
    <property type="match status" value="1"/>
</dbReference>
<keyword evidence="2" id="KW-1133">Transmembrane helix</keyword>
<dbReference type="RefSeq" id="XP_044547544.1">
    <property type="nucleotide sequence ID" value="XM_044695431.1"/>
</dbReference>
<protein>
    <recommendedName>
        <fullName evidence="3">EGF-like domain-containing protein</fullName>
    </recommendedName>
</protein>
<sequence>MRIKAFPTPTLIDTVVGGNSYGDGVRALDSVIASTSLFISPYSGNIYLADRNKIRKYNPQTGLITAVAGTGFIGNSYDEIKATQTPFNTVSSIARTKSGDIVFIERFAYKIKVLKRNGRLKTIAGTGTSGFSGDGGLAINAKINPSNGDIAISEEGDIYFGDAGNHRIRKILTNGTIVTVAGTGSSGYAGDGGLAINAKLFSPNGIALSNTSELIIMDTNNHRIRKILTNGTIITIAGDGTGGFTGDSGPSTSARIYKPTSGKFNSNGDLIFVDSYNARLRIIYSNGTISTIAGVGSLGYSGDGGDALAAQLNYPSSVALFNDEIYFLDSSNKVIRKINSNGIISTVVGSRASSFMGDGYDAKLASISFLDAFSVNNKTILLNDFRSIRYVSSDGKISTIAGNLNSGDYSPDGTLANNSKLNPTCVYNGGNEFFVCDHGAYIRRIKNNILDTVAGLSDIFAGNEGPANTSILTTAYGVTVKPSTDEIFIAQTLSSSSIRRVDSRGVISVYAGIMYNRSVSNDGLHRLNAPFKDPYKVAFASNGDMYVCEHGSYKIRKISASTGLVSTFAGKASGTVVDGDLATNALLMSPVYITVAPNDDVYISEGSNIKRIDVSSGRIYRYAGLSGSYSPGYSGDGGRAILAKLNAPVGIKMTSSGVLYIADQWNHRIRQVNASGFISTIAGTGERNFTDGGPALQAAIDRPIGLAVSPINGDVYFVDSGNIRIRKFTPGGNIYTVAGCGRSGYKGDGDLAINSCLTSPYDLEFLPNGELLIVDGFNRIRKVDLNGIITSIVGGVGNGAIAVNSSVSPTSIDRDAQGAFYFTENTKSDIRKLDQNYYIHAFAGSTMSGYGGENEHRLVTDFMDVRDVTVALNGEFLVTDGNRIRKIDSSGLVTTIAGNGVSNYSGDGGLAINAQLSTPYSAVMAPNGDIYISDTINKRIRKIDRNTGIITTVAGNGNSGYSGDFGYASQALISQPTYIRMMDSDVYFIDNTNKVIRRIATECPRYSQVNPTNVSDCICLPGYYGELCEDFDCFGINQANGTSCSGNGICTAPDTCQCAETYYGDECESFYCFGVLKNETNVCSGHGQCVESDTCTCENGYQGPQCVHVCFGIDATHSQVCSGNGQCVGPDLCNCTSSYFDGNYCQNPISCFGIPFNDSSVCSGNGQCIEPDLCNCTSPYFGNNCQSLPSSLSCFGISSTDPNVCSGNGQCIGLDQCNCTSPYFGNNCQSLPSSLSCFGILPNDSSVCSGNGQCVGPNQCNCTSPYFVGNYCQNPISCFGILFNDSNVCSGNGHCIEPDLCNCTSPYFGSNCQNILSCFGVPFNDSNVCSGNGQCVRPDQCNCTSPYFGNNCQSLPSSLSCFGISSTDPNVCSGRGQCNSTDHCICTSISNAAVHGNACQNVQCLPNYYGSSCEQYCEFSTNCSSHGKCSNDGSNCTCFSNSTSGFWTSPNCSMCTSEYYGEFCLTRFIPNVRFSDDATQLSFKLYAPFYYSSMSVTCSHLVDSSSINLGSDAVCTWNDKTNGDFVIVLGRDHSVQVDSTIKINVRVFDMVPSSEYIQTLVLAPLVMIKPIATITTAPTEYSSCDQVVIQGSSNSLLVKYNWTILSSPGVLTQQMIGITNTSSLEFNSNAPSGSYSVELVVTNFFNVESDAVTFNFTKIASAIPKVEIYYSNQMYVNVDRMPAYILKYLTFTGCSLNDTFDSSAVSIEWKQTQGPPTNFTQLPNNDLMIHSFSNNTAQDYIFEATLTYFNASKFTTRVDIHTLEEEYDIVLYESSITSTQATIKVETNPSEKIDSINRYEWAWNCVNSDDQTQCDQSMLNFLNTQASLKSTSFVLPLSGSKTSIDLRLTINNRIGKLSLRFPEDETVPVISVLSLSPTKSYLTTSEVLNIQLLVSLNGQVEGINSLLSREWTLNGQSIAPTMLLDGSDIIKSNKILLDISKLTQGSSHTLTFRAATLHGKSTSYTYSFSVAMNPTPCSCSITPSRGYALETEFTISCPNCLQSENILQISFLDRKTGLKIPLVEINNPQFKTLLPYTGESESVTLYFVNKNIQSNAKAETSIRTNLVLPLTYSLTEAKKKKIFWDEWYKTLASGDPRKTVLGYITTTVDAMIKKITRRSQVSISPDCVHGFYDSVIDICFCNEGYKKSDCSMTISEWLEKSNTKWNTSKLIFDEMKFRNELEPQNEIKLSSQISEMYHLLETYDEINQETLDMAVEIFKKQLKDVLKLQSLILSSSLTNVMISTLELMVKARLSLTTNVTLDLYNDILSMSEDLSSIQLRNQFSSKIQTNLFTLVARKAYPSELSDMSISYNGDNDTVHYPIWMTKYFDRLDLRKQVFCKVIRKSVPSTITESHAMSTQSEIYTTLKSATYTLSSQIVNQNVTIPSSDKVVSYSFYFVRSNSDSTNITTEGNVVKNETISSEMICQSVVPCNLQSLGNNYYRCQCAQSTQVTLVEKTTRSITIKQQRPPPPQPPQVESSNLAFIGFLAFLIPVAVVVSVVAGLSFYRICRRRRKKPTLSANTDHSVPQIELRTFSTV</sequence>
<feature type="domain" description="EGF-like" evidence="3">
    <location>
        <begin position="1068"/>
        <end position="1107"/>
    </location>
</feature>
<dbReference type="CDD" id="cd05819">
    <property type="entry name" value="NHL"/>
    <property type="match status" value="1"/>
</dbReference>
<dbReference type="PROSITE" id="PS00022">
    <property type="entry name" value="EGF_1"/>
    <property type="match status" value="5"/>
</dbReference>
<keyword evidence="2" id="KW-0812">Transmembrane</keyword>
<organism evidence="4 5">
    <name type="scientific">Naegleria lovaniensis</name>
    <name type="common">Amoeba</name>
    <dbReference type="NCBI Taxonomy" id="51637"/>
    <lineage>
        <taxon>Eukaryota</taxon>
        <taxon>Discoba</taxon>
        <taxon>Heterolobosea</taxon>
        <taxon>Tetramitia</taxon>
        <taxon>Eutetramitia</taxon>
        <taxon>Vahlkampfiidae</taxon>
        <taxon>Naegleria</taxon>
    </lineage>
</organism>
<name>A0AA88GKH8_NAELO</name>
<evidence type="ECO:0000313" key="4">
    <source>
        <dbReference type="EMBL" id="KAG2381865.1"/>
    </source>
</evidence>
<dbReference type="SUPFAM" id="SSF101898">
    <property type="entry name" value="NHL repeat"/>
    <property type="match status" value="2"/>
</dbReference>
<keyword evidence="2" id="KW-0472">Membrane</keyword>
<feature type="domain" description="EGF-like" evidence="3">
    <location>
        <begin position="1274"/>
        <end position="1313"/>
    </location>
</feature>
<dbReference type="GeneID" id="68098112"/>
<dbReference type="EMBL" id="PYSW02000025">
    <property type="protein sequence ID" value="KAG2381865.1"/>
    <property type="molecule type" value="Genomic_DNA"/>
</dbReference>
<keyword evidence="1" id="KW-1015">Disulfide bond</keyword>
<proteinExistence type="predicted"/>
<evidence type="ECO:0000259" key="3">
    <source>
        <dbReference type="PROSITE" id="PS50026"/>
    </source>
</evidence>
<evidence type="ECO:0000256" key="2">
    <source>
        <dbReference type="SAM" id="Phobius"/>
    </source>
</evidence>
<feature type="domain" description="EGF-like" evidence="3">
    <location>
        <begin position="1196"/>
        <end position="1229"/>
    </location>
</feature>
<dbReference type="PANTHER" id="PTHR46388:SF2">
    <property type="entry name" value="NHL REPEAT-CONTAINING PROTEIN 2"/>
    <property type="match status" value="1"/>
</dbReference>
<feature type="transmembrane region" description="Helical" evidence="2">
    <location>
        <begin position="2481"/>
        <end position="2506"/>
    </location>
</feature>
<feature type="disulfide bond" evidence="1">
    <location>
        <begin position="1097"/>
        <end position="1106"/>
    </location>
</feature>
<feature type="disulfide bond" evidence="1">
    <location>
        <begin position="1343"/>
        <end position="1352"/>
    </location>
</feature>
<feature type="disulfide bond" evidence="1">
    <location>
        <begin position="1303"/>
        <end position="1312"/>
    </location>
</feature>